<gene>
    <name evidence="13" type="primary">fieF</name>
    <name evidence="13" type="ORF">NCTC13093_00360</name>
</gene>
<dbReference type="Gene3D" id="1.20.1510.10">
    <property type="entry name" value="Cation efflux protein transmembrane domain"/>
    <property type="match status" value="1"/>
</dbReference>
<feature type="transmembrane region" description="Helical" evidence="10">
    <location>
        <begin position="14"/>
        <end position="39"/>
    </location>
</feature>
<name>A0A2X0WF44_9GAMM</name>
<evidence type="ECO:0000256" key="7">
    <source>
        <dbReference type="ARBA" id="ARBA00022906"/>
    </source>
</evidence>
<dbReference type="GO" id="GO:0015086">
    <property type="term" value="F:cadmium ion transmembrane transporter activity"/>
    <property type="evidence" value="ECO:0007669"/>
    <property type="project" value="TreeGrafter"/>
</dbReference>
<comment type="subcellular location">
    <subcellularLocation>
        <location evidence="1">Membrane</location>
        <topology evidence="1">Multi-pass membrane protein</topology>
    </subcellularLocation>
</comment>
<evidence type="ECO:0000256" key="9">
    <source>
        <dbReference type="ARBA" id="ARBA00023136"/>
    </source>
</evidence>
<keyword evidence="8 10" id="KW-1133">Transmembrane helix</keyword>
<keyword evidence="4" id="KW-1003">Cell membrane</keyword>
<evidence type="ECO:0000313" key="13">
    <source>
        <dbReference type="EMBL" id="SPT68997.1"/>
    </source>
</evidence>
<feature type="transmembrane region" description="Helical" evidence="10">
    <location>
        <begin position="190"/>
        <end position="212"/>
    </location>
</feature>
<dbReference type="OrthoDB" id="9806522at2"/>
<dbReference type="AlphaFoldDB" id="A0A2X0WF44"/>
<evidence type="ECO:0000256" key="10">
    <source>
        <dbReference type="SAM" id="Phobius"/>
    </source>
</evidence>
<evidence type="ECO:0000259" key="12">
    <source>
        <dbReference type="Pfam" id="PF16916"/>
    </source>
</evidence>
<sequence length="316" mass="34509">MDNAAILKDSYKKLVLMAGFASVATACALIVMKLIMWLYSGSSAVLASLTDSLLDCCASLVNLLALRFAIAPADTDHRFGHYKAESLASLAQAAFIGGSALLLIAHGIDRVREPQEVMYVNSAIIVSVVSIVITLILVSFQAYVYNKTKSQAIGADRYHYLSDVGLNLGVVMALVLSGFGYMWADGLFAILLGIYILYGSYHIGHSAVSTLLDRSMSKEDHQKVMQSILDVPGVVSLHDLKTRQAGPQCFIQCHLVLSSSISFLQAHDIANHAEDAVRKLFPDAEITMHMEPDSDETYREVQFIDHITCDISHIHS</sequence>
<dbReference type="GO" id="GO:0006882">
    <property type="term" value="P:intracellular zinc ion homeostasis"/>
    <property type="evidence" value="ECO:0007669"/>
    <property type="project" value="TreeGrafter"/>
</dbReference>
<dbReference type="InterPro" id="IPR058533">
    <property type="entry name" value="Cation_efflux_TM"/>
</dbReference>
<dbReference type="InterPro" id="IPR027470">
    <property type="entry name" value="Cation_efflux_CTD"/>
</dbReference>
<dbReference type="Proteomes" id="UP000250086">
    <property type="component" value="Unassembled WGS sequence"/>
</dbReference>
<feature type="transmembrane region" description="Helical" evidence="10">
    <location>
        <begin position="120"/>
        <end position="144"/>
    </location>
</feature>
<feature type="transmembrane region" description="Helical" evidence="10">
    <location>
        <begin position="87"/>
        <end position="108"/>
    </location>
</feature>
<evidence type="ECO:0000259" key="11">
    <source>
        <dbReference type="Pfam" id="PF01545"/>
    </source>
</evidence>
<dbReference type="InterPro" id="IPR002524">
    <property type="entry name" value="Cation_efflux"/>
</dbReference>
<keyword evidence="7" id="KW-0864">Zinc transport</keyword>
<protein>
    <submittedName>
        <fullName evidence="13">Ferrous-iron efflux pump FieF</fullName>
    </submittedName>
</protein>
<evidence type="ECO:0000256" key="4">
    <source>
        <dbReference type="ARBA" id="ARBA00022475"/>
    </source>
</evidence>
<dbReference type="SUPFAM" id="SSF161111">
    <property type="entry name" value="Cation efflux protein transmembrane domain-like"/>
    <property type="match status" value="1"/>
</dbReference>
<evidence type="ECO:0000256" key="6">
    <source>
        <dbReference type="ARBA" id="ARBA00022692"/>
    </source>
</evidence>
<accession>A0A2X0WF44</accession>
<dbReference type="GO" id="GO:0005886">
    <property type="term" value="C:plasma membrane"/>
    <property type="evidence" value="ECO:0007669"/>
    <property type="project" value="TreeGrafter"/>
</dbReference>
<dbReference type="Gene3D" id="3.30.70.1350">
    <property type="entry name" value="Cation efflux protein, cytoplasmic domain"/>
    <property type="match status" value="1"/>
</dbReference>
<comment type="similarity">
    <text evidence="2">Belongs to the cation diffusion facilitator (CDF) transporter (TC 2.A.4) family. FieF subfamily.</text>
</comment>
<evidence type="ECO:0000256" key="1">
    <source>
        <dbReference type="ARBA" id="ARBA00004141"/>
    </source>
</evidence>
<feature type="domain" description="Cation efflux protein transmembrane" evidence="11">
    <location>
        <begin position="20"/>
        <end position="212"/>
    </location>
</feature>
<keyword evidence="6 10" id="KW-0812">Transmembrane</keyword>
<evidence type="ECO:0000313" key="14">
    <source>
        <dbReference type="Proteomes" id="UP000250086"/>
    </source>
</evidence>
<evidence type="ECO:0000256" key="8">
    <source>
        <dbReference type="ARBA" id="ARBA00022989"/>
    </source>
</evidence>
<keyword evidence="7" id="KW-0862">Zinc</keyword>
<dbReference type="NCBIfam" id="TIGR01297">
    <property type="entry name" value="CDF"/>
    <property type="match status" value="1"/>
</dbReference>
<dbReference type="GO" id="GO:0015341">
    <property type="term" value="F:zinc efflux antiporter activity"/>
    <property type="evidence" value="ECO:0007669"/>
    <property type="project" value="TreeGrafter"/>
</dbReference>
<feature type="transmembrane region" description="Helical" evidence="10">
    <location>
        <begin position="164"/>
        <end position="184"/>
    </location>
</feature>
<dbReference type="SUPFAM" id="SSF160240">
    <property type="entry name" value="Cation efflux protein cytoplasmic domain-like"/>
    <property type="match status" value="1"/>
</dbReference>
<dbReference type="PANTHER" id="PTHR43840">
    <property type="entry name" value="MITOCHONDRIAL METAL TRANSPORTER 1-RELATED"/>
    <property type="match status" value="1"/>
</dbReference>
<keyword evidence="14" id="KW-1185">Reference proteome</keyword>
<dbReference type="Pfam" id="PF16916">
    <property type="entry name" value="ZT_dimer"/>
    <property type="match status" value="1"/>
</dbReference>
<feature type="domain" description="Cation efflux protein cytoplasmic" evidence="12">
    <location>
        <begin position="217"/>
        <end position="292"/>
    </location>
</feature>
<dbReference type="PANTHER" id="PTHR43840:SF41">
    <property type="entry name" value="CATION-EFFLUX PUMP FIEF"/>
    <property type="match status" value="1"/>
</dbReference>
<dbReference type="GO" id="GO:0015093">
    <property type="term" value="F:ferrous iron transmembrane transporter activity"/>
    <property type="evidence" value="ECO:0007669"/>
    <property type="project" value="TreeGrafter"/>
</dbReference>
<keyword evidence="7" id="KW-0406">Ion transport</keyword>
<dbReference type="InterPro" id="IPR050291">
    <property type="entry name" value="CDF_Transporter"/>
</dbReference>
<evidence type="ECO:0000256" key="3">
    <source>
        <dbReference type="ARBA" id="ARBA00022448"/>
    </source>
</evidence>
<keyword evidence="9 10" id="KW-0472">Membrane</keyword>
<dbReference type="EMBL" id="UAPV01000001">
    <property type="protein sequence ID" value="SPT68997.1"/>
    <property type="molecule type" value="Genomic_DNA"/>
</dbReference>
<proteinExistence type="inferred from homology"/>
<organism evidence="13 14">
    <name type="scientific">Anaerobiospirillum thomasii</name>
    <dbReference type="NCBI Taxonomy" id="179995"/>
    <lineage>
        <taxon>Bacteria</taxon>
        <taxon>Pseudomonadati</taxon>
        <taxon>Pseudomonadota</taxon>
        <taxon>Gammaproteobacteria</taxon>
        <taxon>Aeromonadales</taxon>
        <taxon>Succinivibrionaceae</taxon>
        <taxon>Anaerobiospirillum</taxon>
    </lineage>
</organism>
<dbReference type="InterPro" id="IPR027469">
    <property type="entry name" value="Cation_efflux_TMD_sf"/>
</dbReference>
<keyword evidence="3" id="KW-0813">Transport</keyword>
<keyword evidence="5" id="KW-0408">Iron</keyword>
<reference evidence="13 14" key="1">
    <citation type="submission" date="2018-06" db="EMBL/GenBank/DDBJ databases">
        <authorList>
            <consortium name="Pathogen Informatics"/>
            <person name="Doyle S."/>
        </authorList>
    </citation>
    <scope>NUCLEOTIDE SEQUENCE [LARGE SCALE GENOMIC DNA]</scope>
    <source>
        <strain evidence="13 14">NCTC13093</strain>
    </source>
</reference>
<dbReference type="InterPro" id="IPR036837">
    <property type="entry name" value="Cation_efflux_CTD_sf"/>
</dbReference>
<evidence type="ECO:0000256" key="5">
    <source>
        <dbReference type="ARBA" id="ARBA00022496"/>
    </source>
</evidence>
<evidence type="ECO:0000256" key="2">
    <source>
        <dbReference type="ARBA" id="ARBA00010212"/>
    </source>
</evidence>
<dbReference type="Pfam" id="PF01545">
    <property type="entry name" value="Cation_efflux"/>
    <property type="match status" value="1"/>
</dbReference>
<keyword evidence="5" id="KW-0410">Iron transport</keyword>